<evidence type="ECO:0000313" key="2">
    <source>
        <dbReference type="EMBL" id="HIX55001.1"/>
    </source>
</evidence>
<comment type="caution">
    <text evidence="2">The sequence shown here is derived from an EMBL/GenBank/DDBJ whole genome shotgun (WGS) entry which is preliminary data.</text>
</comment>
<evidence type="ECO:0000259" key="1">
    <source>
        <dbReference type="Pfam" id="PF00248"/>
    </source>
</evidence>
<dbReference type="Gene3D" id="3.20.20.100">
    <property type="entry name" value="NADP-dependent oxidoreductase domain"/>
    <property type="match status" value="1"/>
</dbReference>
<dbReference type="InterPro" id="IPR020471">
    <property type="entry name" value="AKR"/>
</dbReference>
<sequence>MEITRNTLGKSTLEVSSLGLGTMSLFSKNAVESTKIVHKALEAGVNFLDTADLYEKGENEKLIGKAIQNIRDQVVLATKVGNQWRADGSGWDWKASGPYIIKHVEESLKRLGTDYIDLYQLHGGMIEDPIDEIIEAFEGLKKQGKIRFYGISSIRINVIKAYLKRSHISSIMMQYSLLDRRPEEILDTIAVNQVGVISRGVLAQGLLLKKPLKSYLGYNAFQIEQLRNKVREVAQEYQVTPLHVVWDFVRSNEAITSLLAAPSSMKQLDELLEAHNTKLPINREEYDQLFGNLLPPIFYTEHRE</sequence>
<dbReference type="Proteomes" id="UP000824156">
    <property type="component" value="Unassembled WGS sequence"/>
</dbReference>
<dbReference type="SUPFAM" id="SSF51430">
    <property type="entry name" value="NAD(P)-linked oxidoreductase"/>
    <property type="match status" value="1"/>
</dbReference>
<protein>
    <submittedName>
        <fullName evidence="2">Aldo/keto reductase</fullName>
    </submittedName>
</protein>
<feature type="domain" description="NADP-dependent oxidoreductase" evidence="1">
    <location>
        <begin position="18"/>
        <end position="281"/>
    </location>
</feature>
<dbReference type="GO" id="GO:0016491">
    <property type="term" value="F:oxidoreductase activity"/>
    <property type="evidence" value="ECO:0007669"/>
    <property type="project" value="InterPro"/>
</dbReference>
<dbReference type="InterPro" id="IPR036812">
    <property type="entry name" value="NAD(P)_OxRdtase_dom_sf"/>
</dbReference>
<gene>
    <name evidence="2" type="ORF">H9853_08245</name>
</gene>
<evidence type="ECO:0000313" key="3">
    <source>
        <dbReference type="Proteomes" id="UP000824156"/>
    </source>
</evidence>
<reference evidence="2" key="1">
    <citation type="journal article" date="2021" name="PeerJ">
        <title>Extensive microbial diversity within the chicken gut microbiome revealed by metagenomics and culture.</title>
        <authorList>
            <person name="Gilroy R."/>
            <person name="Ravi A."/>
            <person name="Getino M."/>
            <person name="Pursley I."/>
            <person name="Horton D.L."/>
            <person name="Alikhan N.F."/>
            <person name="Baker D."/>
            <person name="Gharbi K."/>
            <person name="Hall N."/>
            <person name="Watson M."/>
            <person name="Adriaenssens E.M."/>
            <person name="Foster-Nyarko E."/>
            <person name="Jarju S."/>
            <person name="Secka A."/>
            <person name="Antonio M."/>
            <person name="Oren A."/>
            <person name="Chaudhuri R.R."/>
            <person name="La Ragione R."/>
            <person name="Hildebrand F."/>
            <person name="Pallen M.J."/>
        </authorList>
    </citation>
    <scope>NUCLEOTIDE SEQUENCE</scope>
    <source>
        <strain evidence="2">1719</strain>
    </source>
</reference>
<dbReference type="InterPro" id="IPR053135">
    <property type="entry name" value="AKR2_Oxidoreductase"/>
</dbReference>
<dbReference type="CDD" id="cd19086">
    <property type="entry name" value="AKR_AKR11C1"/>
    <property type="match status" value="1"/>
</dbReference>
<proteinExistence type="predicted"/>
<dbReference type="EMBL" id="DXEZ01000225">
    <property type="protein sequence ID" value="HIX55001.1"/>
    <property type="molecule type" value="Genomic_DNA"/>
</dbReference>
<organism evidence="2 3">
    <name type="scientific">Candidatus Sphingobacterium stercoripullorum</name>
    <dbReference type="NCBI Taxonomy" id="2838759"/>
    <lineage>
        <taxon>Bacteria</taxon>
        <taxon>Pseudomonadati</taxon>
        <taxon>Bacteroidota</taxon>
        <taxon>Sphingobacteriia</taxon>
        <taxon>Sphingobacteriales</taxon>
        <taxon>Sphingobacteriaceae</taxon>
        <taxon>Sphingobacterium</taxon>
    </lineage>
</organism>
<dbReference type="InterPro" id="IPR023210">
    <property type="entry name" value="NADP_OxRdtase_dom"/>
</dbReference>
<accession>A0A9D2AZL8</accession>
<dbReference type="Pfam" id="PF00248">
    <property type="entry name" value="Aldo_ket_red"/>
    <property type="match status" value="1"/>
</dbReference>
<reference evidence="2" key="2">
    <citation type="submission" date="2021-04" db="EMBL/GenBank/DDBJ databases">
        <authorList>
            <person name="Gilroy R."/>
        </authorList>
    </citation>
    <scope>NUCLEOTIDE SEQUENCE</scope>
    <source>
        <strain evidence="2">1719</strain>
    </source>
</reference>
<dbReference type="PANTHER" id="PTHR43312">
    <property type="entry name" value="D-THREO-ALDOSE 1-DEHYDROGENASE"/>
    <property type="match status" value="1"/>
</dbReference>
<name>A0A9D2AZL8_9SPHI</name>
<dbReference type="PRINTS" id="PR00069">
    <property type="entry name" value="ALDKETRDTASE"/>
</dbReference>
<dbReference type="AlphaFoldDB" id="A0A9D2AZL8"/>
<dbReference type="PANTHER" id="PTHR43312:SF1">
    <property type="entry name" value="NADP-DEPENDENT OXIDOREDUCTASE DOMAIN-CONTAINING PROTEIN"/>
    <property type="match status" value="1"/>
</dbReference>